<keyword evidence="9" id="KW-1185">Reference proteome</keyword>
<name>A0AAV4SII0_9ARAC</name>
<evidence type="ECO:0000256" key="3">
    <source>
        <dbReference type="ARBA" id="ARBA00022737"/>
    </source>
</evidence>
<dbReference type="InterPro" id="IPR013087">
    <property type="entry name" value="Znf_C2H2_type"/>
</dbReference>
<dbReference type="SMART" id="SM00249">
    <property type="entry name" value="PHD"/>
    <property type="match status" value="1"/>
</dbReference>
<evidence type="ECO:0000256" key="4">
    <source>
        <dbReference type="ARBA" id="ARBA00022771"/>
    </source>
</evidence>
<accession>A0AAV4SII0</accession>
<feature type="domain" description="C2H2-type" evidence="7">
    <location>
        <begin position="106"/>
        <end position="129"/>
    </location>
</feature>
<dbReference type="Gene3D" id="2.30.30.140">
    <property type="match status" value="1"/>
</dbReference>
<sequence>MVSDCIRSFENRKFESILKKEVFQQYDIGQNILAKWKDNNFYEAIVEKFLGNEEYLVHFAADGIKRKKHASDLEEYDITKIEHNNDPIKIATNQLVTEEEHNQCKCTFPGCIKSFRKEKLLASHIKHYHGYELKAKEQKNNHTLSISSEKSFEVQEDQLESHNFINQVAPKVIEIEKVANSPIHRDCKEINLSENSIVLVTASEINNNVQQRKPDSLLSITENSSIAIVKNDSGLNLSSSISSESCFSTHLDKNENAIVETLSNKADESLLKCQNKRAEKVEIDSRNLSIAKKNQSKKIVTDVMNEISSITSPGNQSTSERASNHAINAENNLDDIIAFLYSADQNQLSLQNEEKIKKDNGEERISIDERVFFFIEKPKHQNSNSKNDYLFQEVKINILSETKNYSKDKRQQIDETEPDNSDTIMCICNIAIKIGKMIQCNFCKAWQHTSCLHIKTLREDDKHMCWNCRYSKSIKDSKDKYYLEWSDKKKLKCSVEPTLQSMKYIADLYEQAQFLKKLWSKIKHIVDKLDQSTGNNSETFSGSKNFFKPSSSQVTSFSSIKKFHVVLFLDILVSDVFLASNREFFNCSDIKILTKIRPAAMLFLENTKNDKPDIKGKKDEEFLQKYPEFYKILSKIKRKSTILPFGKSAVASELFKCATTKLRLENSVHFKQVFQNIKSGKKFLSMKSYGPDQDLCIMPCFSISEDLKNDDELHEMNAFILIERCELLSDKDVCIGLGFHSSPYTVENCFSELFFIAKEFLNKLREKLDIEHDEYCPKVVMNSLKSIVETMDDEFNSYFLVFEKANNLLKTQTNLNHPDVSRNIQVIIKEMRDIVNELKSLHPIDNFAS</sequence>
<gene>
    <name evidence="8" type="primary">AVEN_126524_1</name>
    <name evidence="8" type="ORF">CDAR_619631</name>
</gene>
<evidence type="ECO:0000256" key="6">
    <source>
        <dbReference type="ARBA" id="ARBA00023242"/>
    </source>
</evidence>
<keyword evidence="5" id="KW-0862">Zinc</keyword>
<evidence type="ECO:0000313" key="8">
    <source>
        <dbReference type="EMBL" id="GIY32300.1"/>
    </source>
</evidence>
<dbReference type="Proteomes" id="UP001054837">
    <property type="component" value="Unassembled WGS sequence"/>
</dbReference>
<dbReference type="GO" id="GO:0008270">
    <property type="term" value="F:zinc ion binding"/>
    <property type="evidence" value="ECO:0007669"/>
    <property type="project" value="UniProtKB-KW"/>
</dbReference>
<dbReference type="AlphaFoldDB" id="A0AAV4SII0"/>
<dbReference type="InterPro" id="IPR001965">
    <property type="entry name" value="Znf_PHD"/>
</dbReference>
<dbReference type="GO" id="GO:0006357">
    <property type="term" value="P:regulation of transcription by RNA polymerase II"/>
    <property type="evidence" value="ECO:0007669"/>
    <property type="project" value="TreeGrafter"/>
</dbReference>
<dbReference type="PANTHER" id="PTHR15856">
    <property type="entry name" value="PHD FINGER PROTEIN 20-RELATED"/>
    <property type="match status" value="1"/>
</dbReference>
<evidence type="ECO:0000256" key="1">
    <source>
        <dbReference type="ARBA" id="ARBA00004123"/>
    </source>
</evidence>
<dbReference type="InterPro" id="IPR013083">
    <property type="entry name" value="Znf_RING/FYVE/PHD"/>
</dbReference>
<reference evidence="8 9" key="1">
    <citation type="submission" date="2021-06" db="EMBL/GenBank/DDBJ databases">
        <title>Caerostris darwini draft genome.</title>
        <authorList>
            <person name="Kono N."/>
            <person name="Arakawa K."/>
        </authorList>
    </citation>
    <scope>NUCLEOTIDE SEQUENCE [LARGE SCALE GENOMIC DNA]</scope>
</reference>
<protein>
    <submittedName>
        <fullName evidence="8">C2H2-type domain-containing protein</fullName>
    </submittedName>
</protein>
<keyword evidence="3" id="KW-0677">Repeat</keyword>
<organism evidence="8 9">
    <name type="scientific">Caerostris darwini</name>
    <dbReference type="NCBI Taxonomy" id="1538125"/>
    <lineage>
        <taxon>Eukaryota</taxon>
        <taxon>Metazoa</taxon>
        <taxon>Ecdysozoa</taxon>
        <taxon>Arthropoda</taxon>
        <taxon>Chelicerata</taxon>
        <taxon>Arachnida</taxon>
        <taxon>Araneae</taxon>
        <taxon>Araneomorphae</taxon>
        <taxon>Entelegynae</taxon>
        <taxon>Araneoidea</taxon>
        <taxon>Araneidae</taxon>
        <taxon>Caerostris</taxon>
    </lineage>
</organism>
<keyword evidence="6" id="KW-0539">Nucleus</keyword>
<evidence type="ECO:0000313" key="9">
    <source>
        <dbReference type="Proteomes" id="UP001054837"/>
    </source>
</evidence>
<dbReference type="EMBL" id="BPLQ01007770">
    <property type="protein sequence ID" value="GIY32300.1"/>
    <property type="molecule type" value="Genomic_DNA"/>
</dbReference>
<evidence type="ECO:0000259" key="7">
    <source>
        <dbReference type="PROSITE" id="PS00028"/>
    </source>
</evidence>
<dbReference type="InterPro" id="IPR043449">
    <property type="entry name" value="PHF20-like"/>
</dbReference>
<dbReference type="PROSITE" id="PS00028">
    <property type="entry name" value="ZINC_FINGER_C2H2_1"/>
    <property type="match status" value="1"/>
</dbReference>
<evidence type="ECO:0000256" key="5">
    <source>
        <dbReference type="ARBA" id="ARBA00022833"/>
    </source>
</evidence>
<dbReference type="SUPFAM" id="SSF63748">
    <property type="entry name" value="Tudor/PWWP/MBT"/>
    <property type="match status" value="1"/>
</dbReference>
<evidence type="ECO:0000256" key="2">
    <source>
        <dbReference type="ARBA" id="ARBA00022723"/>
    </source>
</evidence>
<dbReference type="SUPFAM" id="SSF57903">
    <property type="entry name" value="FYVE/PHD zinc finger"/>
    <property type="match status" value="1"/>
</dbReference>
<comment type="subcellular location">
    <subcellularLocation>
        <location evidence="1">Nucleus</location>
    </subcellularLocation>
</comment>
<keyword evidence="2" id="KW-0479">Metal-binding</keyword>
<dbReference type="PANTHER" id="PTHR15856:SF51">
    <property type="entry name" value="MBD-R2"/>
    <property type="match status" value="1"/>
</dbReference>
<dbReference type="Gene3D" id="3.30.40.10">
    <property type="entry name" value="Zinc/RING finger domain, C3HC4 (zinc finger)"/>
    <property type="match status" value="1"/>
</dbReference>
<dbReference type="GO" id="GO:0005634">
    <property type="term" value="C:nucleus"/>
    <property type="evidence" value="ECO:0007669"/>
    <property type="project" value="UniProtKB-SubCell"/>
</dbReference>
<comment type="caution">
    <text evidence="8">The sequence shown here is derived from an EMBL/GenBank/DDBJ whole genome shotgun (WGS) entry which is preliminary data.</text>
</comment>
<dbReference type="InterPro" id="IPR011011">
    <property type="entry name" value="Znf_FYVE_PHD"/>
</dbReference>
<keyword evidence="4" id="KW-0863">Zinc-finger</keyword>
<dbReference type="GO" id="GO:0044545">
    <property type="term" value="C:NSL complex"/>
    <property type="evidence" value="ECO:0007669"/>
    <property type="project" value="TreeGrafter"/>
</dbReference>
<proteinExistence type="predicted"/>